<evidence type="ECO:0000313" key="2">
    <source>
        <dbReference type="EMBL" id="SBW10467.1"/>
    </source>
</evidence>
<dbReference type="AlphaFoldDB" id="A0A212KFP3"/>
<feature type="chain" id="PRO_5012804080" evidence="1">
    <location>
        <begin position="22"/>
        <end position="157"/>
    </location>
</feature>
<accession>A0A212KFP3</accession>
<protein>
    <submittedName>
        <fullName evidence="2">Uncharacterized protein</fullName>
    </submittedName>
</protein>
<gene>
    <name evidence="2" type="ORF">KL86DPRO_60172</name>
</gene>
<proteinExistence type="predicted"/>
<keyword evidence="1" id="KW-0732">Signal</keyword>
<organism evidence="2">
    <name type="scientific">uncultured delta proteobacterium</name>
    <dbReference type="NCBI Taxonomy" id="34034"/>
    <lineage>
        <taxon>Bacteria</taxon>
        <taxon>Deltaproteobacteria</taxon>
        <taxon>environmental samples</taxon>
    </lineage>
</organism>
<evidence type="ECO:0000256" key="1">
    <source>
        <dbReference type="SAM" id="SignalP"/>
    </source>
</evidence>
<feature type="signal peptide" evidence="1">
    <location>
        <begin position="1"/>
        <end position="21"/>
    </location>
</feature>
<sequence length="157" mass="16611">MRLKRAILPLLFSAIAALFCAAGLYGNASPPVHASAENVHALLKSSFAADAPACLLTETHGLSPRPTDDGAVGAFQGKNSPQGAVTARIETRLLTGLHGMGQKKKSASALGEKLFEPYPPPRQVMRFSCFGPLLPAKSNAYEKFPFDPRSPCSSFLG</sequence>
<dbReference type="EMBL" id="FLUQ01000006">
    <property type="protein sequence ID" value="SBW10467.1"/>
    <property type="molecule type" value="Genomic_DNA"/>
</dbReference>
<name>A0A212KFP3_9DELT</name>
<reference evidence="2" key="1">
    <citation type="submission" date="2016-04" db="EMBL/GenBank/DDBJ databases">
        <authorList>
            <person name="Evans L.H."/>
            <person name="Alamgir A."/>
            <person name="Owens N."/>
            <person name="Weber N.D."/>
            <person name="Virtaneva K."/>
            <person name="Barbian K."/>
            <person name="Babar A."/>
            <person name="Rosenke K."/>
        </authorList>
    </citation>
    <scope>NUCLEOTIDE SEQUENCE</scope>
    <source>
        <strain evidence="2">86</strain>
    </source>
</reference>